<protein>
    <submittedName>
        <fullName evidence="2">MarR family transcriptional regulator</fullName>
    </submittedName>
</protein>
<evidence type="ECO:0000259" key="1">
    <source>
        <dbReference type="PROSITE" id="PS50995"/>
    </source>
</evidence>
<dbReference type="InterPro" id="IPR036390">
    <property type="entry name" value="WH_DNA-bd_sf"/>
</dbReference>
<dbReference type="SMART" id="SM00347">
    <property type="entry name" value="HTH_MARR"/>
    <property type="match status" value="1"/>
</dbReference>
<dbReference type="PROSITE" id="PS50995">
    <property type="entry name" value="HTH_MARR_2"/>
    <property type="match status" value="1"/>
</dbReference>
<dbReference type="Pfam" id="PF12802">
    <property type="entry name" value="MarR_2"/>
    <property type="match status" value="1"/>
</dbReference>
<sequence length="160" mass="17678">MVPFMQEPPPTGSAFLLAQLGAHATRRFTERIAELDLTPPQTGLLRVIARRPGESQQVLAAELGTPPTRLVALVDGLEQRGLIERRRNPQDRRLYAVHLSDKGRETMRALAKVGAAHEEELTSALSTEERMVLHGLLGRIAETHGLSQGVHPGYRDLDRP</sequence>
<dbReference type="InterPro" id="IPR039422">
    <property type="entry name" value="MarR/SlyA-like"/>
</dbReference>
<keyword evidence="3" id="KW-1185">Reference proteome</keyword>
<dbReference type="InterPro" id="IPR000835">
    <property type="entry name" value="HTH_MarR-typ"/>
</dbReference>
<evidence type="ECO:0000313" key="2">
    <source>
        <dbReference type="EMBL" id="GAA3553667.1"/>
    </source>
</evidence>
<name>A0ABP6WRT4_9PSEU</name>
<organism evidence="2 3">
    <name type="scientific">Amycolatopsis ultiminotia</name>
    <dbReference type="NCBI Taxonomy" id="543629"/>
    <lineage>
        <taxon>Bacteria</taxon>
        <taxon>Bacillati</taxon>
        <taxon>Actinomycetota</taxon>
        <taxon>Actinomycetes</taxon>
        <taxon>Pseudonocardiales</taxon>
        <taxon>Pseudonocardiaceae</taxon>
        <taxon>Amycolatopsis</taxon>
    </lineage>
</organism>
<dbReference type="PANTHER" id="PTHR33164:SF89">
    <property type="entry name" value="MARR FAMILY REGULATORY PROTEIN"/>
    <property type="match status" value="1"/>
</dbReference>
<dbReference type="Gene3D" id="1.10.10.10">
    <property type="entry name" value="Winged helix-like DNA-binding domain superfamily/Winged helix DNA-binding domain"/>
    <property type="match status" value="1"/>
</dbReference>
<gene>
    <name evidence="2" type="ORF">GCM10022222_41710</name>
</gene>
<reference evidence="3" key="1">
    <citation type="journal article" date="2019" name="Int. J. Syst. Evol. Microbiol.">
        <title>The Global Catalogue of Microorganisms (GCM) 10K type strain sequencing project: providing services to taxonomists for standard genome sequencing and annotation.</title>
        <authorList>
            <consortium name="The Broad Institute Genomics Platform"/>
            <consortium name="The Broad Institute Genome Sequencing Center for Infectious Disease"/>
            <person name="Wu L."/>
            <person name="Ma J."/>
        </authorList>
    </citation>
    <scope>NUCLEOTIDE SEQUENCE [LARGE SCALE GENOMIC DNA]</scope>
    <source>
        <strain evidence="3">JCM 16898</strain>
    </source>
</reference>
<comment type="caution">
    <text evidence="2">The sequence shown here is derived from an EMBL/GenBank/DDBJ whole genome shotgun (WGS) entry which is preliminary data.</text>
</comment>
<dbReference type="InterPro" id="IPR036388">
    <property type="entry name" value="WH-like_DNA-bd_sf"/>
</dbReference>
<evidence type="ECO:0000313" key="3">
    <source>
        <dbReference type="Proteomes" id="UP001500689"/>
    </source>
</evidence>
<accession>A0ABP6WRT4</accession>
<dbReference type="Proteomes" id="UP001500689">
    <property type="component" value="Unassembled WGS sequence"/>
</dbReference>
<dbReference type="SUPFAM" id="SSF46785">
    <property type="entry name" value="Winged helix' DNA-binding domain"/>
    <property type="match status" value="1"/>
</dbReference>
<dbReference type="EMBL" id="BAAAZN010000008">
    <property type="protein sequence ID" value="GAA3553667.1"/>
    <property type="molecule type" value="Genomic_DNA"/>
</dbReference>
<dbReference type="PANTHER" id="PTHR33164">
    <property type="entry name" value="TRANSCRIPTIONAL REGULATOR, MARR FAMILY"/>
    <property type="match status" value="1"/>
</dbReference>
<feature type="domain" description="HTH marR-type" evidence="1">
    <location>
        <begin position="10"/>
        <end position="142"/>
    </location>
</feature>
<dbReference type="PRINTS" id="PR00598">
    <property type="entry name" value="HTHMARR"/>
</dbReference>
<proteinExistence type="predicted"/>